<keyword evidence="2" id="KW-0472">Membrane</keyword>
<organism evidence="4">
    <name type="scientific">Laccaria bicolor (strain S238N-H82 / ATCC MYA-4686)</name>
    <name type="common">Bicoloured deceiver</name>
    <name type="synonym">Laccaria laccata var. bicolor</name>
    <dbReference type="NCBI Taxonomy" id="486041"/>
    <lineage>
        <taxon>Eukaryota</taxon>
        <taxon>Fungi</taxon>
        <taxon>Dikarya</taxon>
        <taxon>Basidiomycota</taxon>
        <taxon>Agaricomycotina</taxon>
        <taxon>Agaricomycetes</taxon>
        <taxon>Agaricomycetidae</taxon>
        <taxon>Agaricales</taxon>
        <taxon>Agaricineae</taxon>
        <taxon>Hydnangiaceae</taxon>
        <taxon>Laccaria</taxon>
    </lineage>
</organism>
<evidence type="ECO:0000256" key="2">
    <source>
        <dbReference type="SAM" id="Phobius"/>
    </source>
</evidence>
<dbReference type="EMBL" id="DS547132">
    <property type="protein sequence ID" value="EDR02211.1"/>
    <property type="molecule type" value="Genomic_DNA"/>
</dbReference>
<dbReference type="STRING" id="486041.B0DT44"/>
<reference evidence="3 4" key="1">
    <citation type="journal article" date="2008" name="Nature">
        <title>The genome of Laccaria bicolor provides insights into mycorrhizal symbiosis.</title>
        <authorList>
            <person name="Martin F."/>
            <person name="Aerts A."/>
            <person name="Ahren D."/>
            <person name="Brun A."/>
            <person name="Danchin E.G.J."/>
            <person name="Duchaussoy F."/>
            <person name="Gibon J."/>
            <person name="Kohler A."/>
            <person name="Lindquist E."/>
            <person name="Pereda V."/>
            <person name="Salamov A."/>
            <person name="Shapiro H.J."/>
            <person name="Wuyts J."/>
            <person name="Blaudez D."/>
            <person name="Buee M."/>
            <person name="Brokstein P."/>
            <person name="Canbaeck B."/>
            <person name="Cohen D."/>
            <person name="Courty P.E."/>
            <person name="Coutinho P.M."/>
            <person name="Delaruelle C."/>
            <person name="Detter J.C."/>
            <person name="Deveau A."/>
            <person name="DiFazio S."/>
            <person name="Duplessis S."/>
            <person name="Fraissinet-Tachet L."/>
            <person name="Lucic E."/>
            <person name="Frey-Klett P."/>
            <person name="Fourrey C."/>
            <person name="Feussner I."/>
            <person name="Gay G."/>
            <person name="Grimwood J."/>
            <person name="Hoegger P.J."/>
            <person name="Jain P."/>
            <person name="Kilaru S."/>
            <person name="Labbe J."/>
            <person name="Lin Y.C."/>
            <person name="Legue V."/>
            <person name="Le Tacon F."/>
            <person name="Marmeisse R."/>
            <person name="Melayah D."/>
            <person name="Montanini B."/>
            <person name="Muratet M."/>
            <person name="Nehls U."/>
            <person name="Niculita-Hirzel H."/>
            <person name="Oudot-Le Secq M.P."/>
            <person name="Peter M."/>
            <person name="Quesneville H."/>
            <person name="Rajashekar B."/>
            <person name="Reich M."/>
            <person name="Rouhier N."/>
            <person name="Schmutz J."/>
            <person name="Yin T."/>
            <person name="Chalot M."/>
            <person name="Henrissat B."/>
            <person name="Kuees U."/>
            <person name="Lucas S."/>
            <person name="Van de Peer Y."/>
            <person name="Podila G.K."/>
            <person name="Polle A."/>
            <person name="Pukkila P.J."/>
            <person name="Richardson P.M."/>
            <person name="Rouze P."/>
            <person name="Sanders I.R."/>
            <person name="Stajich J.E."/>
            <person name="Tunlid A."/>
            <person name="Tuskan G."/>
            <person name="Grigoriev I.V."/>
        </authorList>
    </citation>
    <scope>NUCLEOTIDE SEQUENCE [LARGE SCALE GENOMIC DNA]</scope>
    <source>
        <strain evidence="4">S238N-H82 / ATCC MYA-4686</strain>
    </source>
</reference>
<feature type="region of interest" description="Disordered" evidence="1">
    <location>
        <begin position="1"/>
        <end position="274"/>
    </location>
</feature>
<feature type="compositionally biased region" description="Acidic residues" evidence="1">
    <location>
        <begin position="177"/>
        <end position="191"/>
    </location>
</feature>
<feature type="compositionally biased region" description="Basic residues" evidence="1">
    <location>
        <begin position="62"/>
        <end position="78"/>
    </location>
</feature>
<dbReference type="OrthoDB" id="3105439at2759"/>
<feature type="compositionally biased region" description="Basic and acidic residues" evidence="1">
    <location>
        <begin position="192"/>
        <end position="221"/>
    </location>
</feature>
<keyword evidence="2" id="KW-0812">Transmembrane</keyword>
<feature type="compositionally biased region" description="Gly residues" evidence="1">
    <location>
        <begin position="745"/>
        <end position="755"/>
    </location>
</feature>
<feature type="region of interest" description="Disordered" evidence="1">
    <location>
        <begin position="721"/>
        <end position="780"/>
    </location>
</feature>
<keyword evidence="2" id="KW-1133">Transmembrane helix</keyword>
<proteinExistence type="predicted"/>
<dbReference type="GeneID" id="6082762"/>
<accession>B0DT44</accession>
<feature type="compositionally biased region" description="Polar residues" evidence="1">
    <location>
        <begin position="79"/>
        <end position="96"/>
    </location>
</feature>
<feature type="compositionally biased region" description="Low complexity" evidence="1">
    <location>
        <begin position="244"/>
        <end position="274"/>
    </location>
</feature>
<dbReference type="Proteomes" id="UP000001194">
    <property type="component" value="Unassembled WGS sequence"/>
</dbReference>
<name>B0DT44_LACBS</name>
<feature type="transmembrane region" description="Helical" evidence="2">
    <location>
        <begin position="800"/>
        <end position="820"/>
    </location>
</feature>
<evidence type="ECO:0000313" key="3">
    <source>
        <dbReference type="EMBL" id="EDR02211.1"/>
    </source>
</evidence>
<evidence type="ECO:0000313" key="4">
    <source>
        <dbReference type="Proteomes" id="UP000001194"/>
    </source>
</evidence>
<dbReference type="HOGENOM" id="CLU_387818_0_0_1"/>
<dbReference type="InParanoid" id="B0DT44"/>
<dbReference type="KEGG" id="lbc:LACBIDRAFT_332556"/>
<gene>
    <name evidence="3" type="ORF">LACBIDRAFT_332556</name>
</gene>
<dbReference type="AlphaFoldDB" id="B0DT44"/>
<feature type="compositionally biased region" description="Basic and acidic residues" evidence="1">
    <location>
        <begin position="143"/>
        <end position="152"/>
    </location>
</feature>
<protein>
    <submittedName>
        <fullName evidence="3">Predicted protein</fullName>
    </submittedName>
</protein>
<feature type="compositionally biased region" description="Basic and acidic residues" evidence="1">
    <location>
        <begin position="1"/>
        <end position="12"/>
    </location>
</feature>
<sequence length="874" mass="94835">MLPRTCADDKASRSGHICAHTLVRKRGPSNAGDQASKCQRKHQSDPESDEPAQPDVVMRGMKVGKKGGGKGKKGKRTWKTSTQKAAEDANQPSPTKLTPAKRKLVESGMAVAPLERVRDASASHMPPPPAIVSARQCCPDDTASAKEPRMGVDAHSNSSETSGEGGSGASRNSSNASDDDNDSAASDSPEEEATHDKDDNESGDDNDNKENGDNDNDKENGDDNDNGNTNDNNNNNGDERNNGDDTNSDTSSSSNSSNNDDGDSNGNARNTNTTNLTHVNTNAAHANDMIAHASTNVAYASTTHANVEHANVEHANAANANATNANVTHANAITAHAVHVRVNPATPQRVRGSETLTTDLGTQLVMMDGLDPLRDQDVDMDVEGSPPALGSSRTMGGILRGKALGNALNHADFPRLDSGDHFFAESAQVNYKVFAYLVYSDPVKLSVIPDPSLPANTIFHVLTIPPLESAVVLKKVANRLESVKEGHVFVQSNLSGAWQWNLLGRYEHALADNESLESNENDECHILFVLLTPLRLMFLVHRLTMPYLNLGPESMSCHAFSESHSRSRPDSPMDVSAPSGSKCSIDENLLGRLKAAGLTVNESLCYDTNPTLQVMYQRYTHIYELQGKINDMVAEHKWKAQFGKYPNKTEVIGLFVAKTTWHNSYAKVFPMVEGYEDMVAWLEGDPDAKSDLDLWGVTKSKYSITDLVEWLKKQKGKKVGKSVTKSTAKSPKGLKEKEKIQGSQSGAGAGAGKGNQKGVKQKEVESEQADNRKKSHKKKKVTASGDQVLWRLPTLITVSILHLFMVLQMLSPFMILLFLCPGANAMQNQQKFPDISFKVFNEFIAQNFSSKITLATVLIFIELAPTPAKSPTFR</sequence>
<feature type="compositionally biased region" description="Basic and acidic residues" evidence="1">
    <location>
        <begin position="561"/>
        <end position="571"/>
    </location>
</feature>
<keyword evidence="4" id="KW-1185">Reference proteome</keyword>
<feature type="compositionally biased region" description="Low complexity" evidence="1">
    <location>
        <begin position="226"/>
        <end position="236"/>
    </location>
</feature>
<dbReference type="RefSeq" id="XP_001887156.1">
    <property type="nucleotide sequence ID" value="XM_001887121.1"/>
</dbReference>
<feature type="region of interest" description="Disordered" evidence="1">
    <location>
        <begin position="561"/>
        <end position="580"/>
    </location>
</feature>
<evidence type="ECO:0000256" key="1">
    <source>
        <dbReference type="SAM" id="MobiDB-lite"/>
    </source>
</evidence>
<feature type="compositionally biased region" description="Basic and acidic residues" evidence="1">
    <location>
        <begin position="760"/>
        <end position="772"/>
    </location>
</feature>